<dbReference type="Pfam" id="PF04113">
    <property type="entry name" value="Gpi16"/>
    <property type="match status" value="1"/>
</dbReference>
<comment type="caution">
    <text evidence="1">The sequence shown here is derived from an EMBL/GenBank/DDBJ whole genome shotgun (WGS) entry which is preliminary data.</text>
</comment>
<keyword evidence="2" id="KW-1185">Reference proteome</keyword>
<dbReference type="InterPro" id="IPR007245">
    <property type="entry name" value="PIG-T"/>
</dbReference>
<evidence type="ECO:0000313" key="1">
    <source>
        <dbReference type="EMBL" id="KAL3517813.1"/>
    </source>
</evidence>
<protein>
    <submittedName>
        <fullName evidence="1">Uncharacterized protein</fullName>
    </submittedName>
</protein>
<accession>A0ABD2ZEF0</accession>
<dbReference type="EMBL" id="JBJUIK010000009">
    <property type="protein sequence ID" value="KAL3517813.1"/>
    <property type="molecule type" value="Genomic_DNA"/>
</dbReference>
<reference evidence="1 2" key="1">
    <citation type="submission" date="2024-11" db="EMBL/GenBank/DDBJ databases">
        <title>A near-complete genome assembly of Cinchona calisaya.</title>
        <authorList>
            <person name="Lian D.C."/>
            <person name="Zhao X.W."/>
            <person name="Wei L."/>
        </authorList>
    </citation>
    <scope>NUCLEOTIDE SEQUENCE [LARGE SCALE GENOMIC DNA]</scope>
    <source>
        <tissue evidence="1">Nenye</tissue>
    </source>
</reference>
<dbReference type="Proteomes" id="UP001630127">
    <property type="component" value="Unassembled WGS sequence"/>
</dbReference>
<evidence type="ECO:0000313" key="2">
    <source>
        <dbReference type="Proteomes" id="UP001630127"/>
    </source>
</evidence>
<dbReference type="PANTHER" id="PTHR12959">
    <property type="entry name" value="GPI TRANSAMIDASE COMPONENT PIG-T-RELATED"/>
    <property type="match status" value="1"/>
</dbReference>
<sequence length="84" mass="9583">MELSFTQGRWSYEHWVDMTPYQVVMQSLLELSFGLFLMCPNIRSSGGHLKYGTLPREAVCTESLTPWLKLLPCRDKAGLSALMD</sequence>
<organism evidence="1 2">
    <name type="scientific">Cinchona calisaya</name>
    <dbReference type="NCBI Taxonomy" id="153742"/>
    <lineage>
        <taxon>Eukaryota</taxon>
        <taxon>Viridiplantae</taxon>
        <taxon>Streptophyta</taxon>
        <taxon>Embryophyta</taxon>
        <taxon>Tracheophyta</taxon>
        <taxon>Spermatophyta</taxon>
        <taxon>Magnoliopsida</taxon>
        <taxon>eudicotyledons</taxon>
        <taxon>Gunneridae</taxon>
        <taxon>Pentapetalae</taxon>
        <taxon>asterids</taxon>
        <taxon>lamiids</taxon>
        <taxon>Gentianales</taxon>
        <taxon>Rubiaceae</taxon>
        <taxon>Cinchonoideae</taxon>
        <taxon>Cinchoneae</taxon>
        <taxon>Cinchona</taxon>
    </lineage>
</organism>
<dbReference type="PANTHER" id="PTHR12959:SF11">
    <property type="entry name" value="GPI TRANSAMIDASE COMPONENT PIG-T"/>
    <property type="match status" value="1"/>
</dbReference>
<gene>
    <name evidence="1" type="ORF">ACH5RR_020402</name>
</gene>
<name>A0ABD2ZEF0_9GENT</name>
<dbReference type="AlphaFoldDB" id="A0ABD2ZEF0"/>
<proteinExistence type="predicted"/>